<organism evidence="3 4">
    <name type="scientific">Nostoc paludosum FACHB-159</name>
    <dbReference type="NCBI Taxonomy" id="2692908"/>
    <lineage>
        <taxon>Bacteria</taxon>
        <taxon>Bacillati</taxon>
        <taxon>Cyanobacteriota</taxon>
        <taxon>Cyanophyceae</taxon>
        <taxon>Nostocales</taxon>
        <taxon>Nostocaceae</taxon>
        <taxon>Nostoc</taxon>
    </lineage>
</organism>
<dbReference type="PANTHER" id="PTHR43364:SF4">
    <property type="entry name" value="NAD(P)-LINKED OXIDOREDUCTASE SUPERFAMILY PROTEIN"/>
    <property type="match status" value="1"/>
</dbReference>
<dbReference type="PRINTS" id="PR00069">
    <property type="entry name" value="ALDKETRDTASE"/>
</dbReference>
<sequence length="350" mass="38683">MRYKLLGKSGLRVSELCLGTMTFGEDWGWGASKDESARVFDAFVEAGGNFIDTANGYTDGSSEKIVGELIAKDRERFVVATKYSFPLRMNEHKGDPNGSGNHRKNLIQSLEGSLKRLNTDYIDLFWLHAWDFTTPIEEVLRSLDDVVRQGKVLYIGISDAPAWIVSQANTIAQYQGWTQFVALQIEYSLIQRTPERDLLPMAKAFDLAVTPWSPLGGGVLTGKYNKPPQESSEPGRLANPALGIISEKSLAIAEVVSQVAAEIGHTPSQVALAWLRAQSGVIIPIVGARKLTQFQDNLASLDVTLSPEHLQRLNEVSQIDLGFPHEFLQTDGIRDRLFGGTFNAIDNHRI</sequence>
<name>A0ABR8KB36_9NOSO</name>
<dbReference type="SUPFAM" id="SSF51430">
    <property type="entry name" value="NAD(P)-linked oxidoreductase"/>
    <property type="match status" value="1"/>
</dbReference>
<dbReference type="Gene3D" id="3.20.20.100">
    <property type="entry name" value="NADP-dependent oxidoreductase domain"/>
    <property type="match status" value="1"/>
</dbReference>
<dbReference type="Proteomes" id="UP000637383">
    <property type="component" value="Unassembled WGS sequence"/>
</dbReference>
<dbReference type="PANTHER" id="PTHR43364">
    <property type="entry name" value="NADH-SPECIFIC METHYLGLYOXAL REDUCTASE-RELATED"/>
    <property type="match status" value="1"/>
</dbReference>
<keyword evidence="4" id="KW-1185">Reference proteome</keyword>
<reference evidence="3 4" key="1">
    <citation type="journal article" date="2020" name="ISME J.">
        <title>Comparative genomics reveals insights into cyanobacterial evolution and habitat adaptation.</title>
        <authorList>
            <person name="Chen M.Y."/>
            <person name="Teng W.K."/>
            <person name="Zhao L."/>
            <person name="Hu C.X."/>
            <person name="Zhou Y.K."/>
            <person name="Han B.P."/>
            <person name="Song L.R."/>
            <person name="Shu W.S."/>
        </authorList>
    </citation>
    <scope>NUCLEOTIDE SEQUENCE [LARGE SCALE GENOMIC DNA]</scope>
    <source>
        <strain evidence="3 4">FACHB-159</strain>
    </source>
</reference>
<protein>
    <submittedName>
        <fullName evidence="3">Aldo/keto reductase</fullName>
    </submittedName>
</protein>
<proteinExistence type="predicted"/>
<evidence type="ECO:0000313" key="3">
    <source>
        <dbReference type="EMBL" id="MBD2735443.1"/>
    </source>
</evidence>
<accession>A0ABR8KB36</accession>
<feature type="domain" description="NADP-dependent oxidoreductase" evidence="2">
    <location>
        <begin position="15"/>
        <end position="317"/>
    </location>
</feature>
<evidence type="ECO:0000259" key="2">
    <source>
        <dbReference type="Pfam" id="PF00248"/>
    </source>
</evidence>
<keyword evidence="1" id="KW-0560">Oxidoreductase</keyword>
<dbReference type="Pfam" id="PF00248">
    <property type="entry name" value="Aldo_ket_red"/>
    <property type="match status" value="1"/>
</dbReference>
<dbReference type="RefSeq" id="WP_190956095.1">
    <property type="nucleotide sequence ID" value="NZ_JACJTU010000014.1"/>
</dbReference>
<comment type="caution">
    <text evidence="3">The sequence shown here is derived from an EMBL/GenBank/DDBJ whole genome shotgun (WGS) entry which is preliminary data.</text>
</comment>
<evidence type="ECO:0000256" key="1">
    <source>
        <dbReference type="ARBA" id="ARBA00023002"/>
    </source>
</evidence>
<evidence type="ECO:0000313" key="4">
    <source>
        <dbReference type="Proteomes" id="UP000637383"/>
    </source>
</evidence>
<dbReference type="InterPro" id="IPR023210">
    <property type="entry name" value="NADP_OxRdtase_dom"/>
</dbReference>
<dbReference type="CDD" id="cd19080">
    <property type="entry name" value="AKR_AKR9A_9B"/>
    <property type="match status" value="1"/>
</dbReference>
<dbReference type="InterPro" id="IPR050523">
    <property type="entry name" value="AKR_Detox_Biosynth"/>
</dbReference>
<dbReference type="EMBL" id="JACJTU010000014">
    <property type="protein sequence ID" value="MBD2735443.1"/>
    <property type="molecule type" value="Genomic_DNA"/>
</dbReference>
<dbReference type="InterPro" id="IPR020471">
    <property type="entry name" value="AKR"/>
</dbReference>
<gene>
    <name evidence="3" type="ORF">H6H03_16325</name>
</gene>
<dbReference type="InterPro" id="IPR036812">
    <property type="entry name" value="NAD(P)_OxRdtase_dom_sf"/>
</dbReference>